<keyword evidence="4 13" id="KW-0479">Metal-binding</keyword>
<dbReference type="Gene3D" id="2.60.120.830">
    <property type="match status" value="1"/>
</dbReference>
<dbReference type="Proteomes" id="UP000011014">
    <property type="component" value="Unassembled WGS sequence"/>
</dbReference>
<evidence type="ECO:0000256" key="6">
    <source>
        <dbReference type="ARBA" id="ARBA00022737"/>
    </source>
</evidence>
<dbReference type="InterPro" id="IPR050439">
    <property type="entry name" value="ADAMTS_ADAMTS-like"/>
</dbReference>
<dbReference type="Pfam" id="PF01421">
    <property type="entry name" value="Reprolysin"/>
    <property type="match status" value="1"/>
</dbReference>
<feature type="binding site" evidence="13 15">
    <location>
        <position position="112"/>
    </location>
    <ligand>
        <name>Zn(2+)</name>
        <dbReference type="ChEBI" id="CHEBI:29105"/>
        <note>catalytic</note>
    </ligand>
</feature>
<dbReference type="SUPFAM" id="SSF82895">
    <property type="entry name" value="TSP-1 type 1 repeat"/>
    <property type="match status" value="4"/>
</dbReference>
<dbReference type="InterPro" id="IPR041645">
    <property type="entry name" value="ADAMTS_CR_2"/>
</dbReference>
<proteinExistence type="predicted"/>
<feature type="disulfide bond" evidence="14">
    <location>
        <begin position="289"/>
        <end position="328"/>
    </location>
</feature>
<sequence length="680" mass="76431">MPYRSDNPFYYNAIFVLISNNYTIYQTQYKFCRWQSDQNYHDPLDKKHWDTSVLITKKNLCSLNDPSCNTLGLAEKYKICSPSKSCAIIEDTGMATAYTITHEIGHLLGAIHDDHPRCQAIAKEEGIMGSVFLFPSETMIGPWSWSKCSSQKIGELINQGLGNCMMRRTREFSVRSPTLIQPHTSIYTGRTHISPDVQCKLVFGHASMSCQRGPSCSKLWCKTRARDGSELCATRHQPWADGTACAAGKACYHKQCVSLSQANPHLPFDESIDGGWSQWSNWSPCSSTCKGGITSSNRLCNNPIPQNGGAECSGTNSKHRFCNSDRSCPPLSADPRDTLCKKYQKKDALKAQWMDSSDRVCNLFCVDPARSWLISNKGHVPDGSLCRTDRSSICIKGECHELGCDGNIDSLAKEDTCGVCKGDDSTCKTFRKRFYPRGRGYVRVAEIPKSRNVVIKQLNSHASDEVFLVLKQHGVTIFNGRDFRNKESTVIWEESSGRPLVIECLTSNCPTLERETVQRSCNTDRCPNESEWVLEQWTSCSNSCGSGTKRRVAKCVKRETDLASRDCPPEYRPRDIEEACFSLAGCQREVLPKPKWEVTSEWTSCSTTCGQGVKTRQVECILNGERERNRSKCDDSTKPVTTASCELISCRYLWKYSKWTECSATCNKGVRSRKIHCERN</sequence>
<feature type="disulfide bond" evidence="14">
    <location>
        <begin position="32"/>
        <end position="86"/>
    </location>
</feature>
<gene>
    <name evidence="17" type="ORF">GSOID_T00027607001</name>
</gene>
<evidence type="ECO:0000256" key="3">
    <source>
        <dbReference type="ARBA" id="ARBA00022670"/>
    </source>
</evidence>
<reference evidence="17" key="1">
    <citation type="journal article" date="2010" name="Science">
        <title>Plasticity of animal genome architecture unmasked by rapid evolution of a pelagic tunicate.</title>
        <authorList>
            <person name="Denoeud F."/>
            <person name="Henriet S."/>
            <person name="Mungpakdee S."/>
            <person name="Aury J.M."/>
            <person name="Da Silva C."/>
            <person name="Brinkmann H."/>
            <person name="Mikhaleva J."/>
            <person name="Olsen L.C."/>
            <person name="Jubin C."/>
            <person name="Canestro C."/>
            <person name="Bouquet J.M."/>
            <person name="Danks G."/>
            <person name="Poulain J."/>
            <person name="Campsteijn C."/>
            <person name="Adamski M."/>
            <person name="Cross I."/>
            <person name="Yadetie F."/>
            <person name="Muffato M."/>
            <person name="Louis A."/>
            <person name="Butcher S."/>
            <person name="Tsagkogeorga G."/>
            <person name="Konrad A."/>
            <person name="Singh S."/>
            <person name="Jensen M.F."/>
            <person name="Cong E.H."/>
            <person name="Eikeseth-Otteraa H."/>
            <person name="Noel B."/>
            <person name="Anthouard V."/>
            <person name="Porcel B.M."/>
            <person name="Kachouri-Lafond R."/>
            <person name="Nishino A."/>
            <person name="Ugolini M."/>
            <person name="Chourrout P."/>
            <person name="Nishida H."/>
            <person name="Aasland R."/>
            <person name="Huzurbazar S."/>
            <person name="Westhof E."/>
            <person name="Delsuc F."/>
            <person name="Lehrach H."/>
            <person name="Reinhardt R."/>
            <person name="Weissenbach J."/>
            <person name="Roy S.W."/>
            <person name="Artiguenave F."/>
            <person name="Postlethwait J.H."/>
            <person name="Manak J.R."/>
            <person name="Thompson E.M."/>
            <person name="Jaillon O."/>
            <person name="Du Pasquier L."/>
            <person name="Boudinot P."/>
            <person name="Liberles D.A."/>
            <person name="Volff J.N."/>
            <person name="Philippe H."/>
            <person name="Lenhard B."/>
            <person name="Roest Crollius H."/>
            <person name="Wincker P."/>
            <person name="Chourrout D."/>
        </authorList>
    </citation>
    <scope>NUCLEOTIDE SEQUENCE [LARGE SCALE GENOMIC DNA]</scope>
</reference>
<comment type="subcellular location">
    <subcellularLocation>
        <location evidence="1">Secreted</location>
    </subcellularLocation>
</comment>
<dbReference type="InterPro" id="IPR001590">
    <property type="entry name" value="Peptidase_M12B"/>
</dbReference>
<dbReference type="InterPro" id="IPR045371">
    <property type="entry name" value="ADAMTS_CR_3"/>
</dbReference>
<feature type="binding site" evidence="13">
    <location>
        <position position="50"/>
    </location>
    <ligand>
        <name>Ca(2+)</name>
        <dbReference type="ChEBI" id="CHEBI:29108"/>
        <label>1</label>
    </ligand>
</feature>
<evidence type="ECO:0000256" key="2">
    <source>
        <dbReference type="ARBA" id="ARBA00022525"/>
    </source>
</evidence>
<evidence type="ECO:0000256" key="5">
    <source>
        <dbReference type="ARBA" id="ARBA00022729"/>
    </source>
</evidence>
<dbReference type="PROSITE" id="PS50215">
    <property type="entry name" value="ADAM_MEPRO"/>
    <property type="match status" value="1"/>
</dbReference>
<feature type="disulfide bond" evidence="14">
    <location>
        <begin position="61"/>
        <end position="68"/>
    </location>
</feature>
<evidence type="ECO:0000256" key="4">
    <source>
        <dbReference type="ARBA" id="ARBA00022723"/>
    </source>
</evidence>
<evidence type="ECO:0000256" key="9">
    <source>
        <dbReference type="ARBA" id="ARBA00023049"/>
    </source>
</evidence>
<feature type="disulfide bond" evidence="14">
    <location>
        <begin position="245"/>
        <end position="256"/>
    </location>
</feature>
<dbReference type="GO" id="GO:0005576">
    <property type="term" value="C:extracellular region"/>
    <property type="evidence" value="ECO:0007669"/>
    <property type="project" value="UniProtKB-SubCell"/>
</dbReference>
<feature type="disulfide bond" evidence="14">
    <location>
        <begin position="210"/>
        <end position="232"/>
    </location>
</feature>
<keyword evidence="5" id="KW-0732">Signal</keyword>
<evidence type="ECO:0000256" key="7">
    <source>
        <dbReference type="ARBA" id="ARBA00022801"/>
    </source>
</evidence>
<dbReference type="Pfam" id="PF17771">
    <property type="entry name" value="ADAMTS_CR_2"/>
    <property type="match status" value="1"/>
</dbReference>
<feature type="disulfide bond" evidence="14">
    <location>
        <begin position="80"/>
        <end position="164"/>
    </location>
</feature>
<keyword evidence="11" id="KW-0325">Glycoprotein</keyword>
<keyword evidence="2" id="KW-0964">Secreted</keyword>
<dbReference type="Gene3D" id="2.20.100.10">
    <property type="entry name" value="Thrombospondin type-1 (TSP1) repeat"/>
    <property type="match status" value="4"/>
</dbReference>
<keyword evidence="9" id="KW-0482">Metalloprotease</keyword>
<feature type="disulfide bond" evidence="14">
    <location>
        <begin position="118"/>
        <end position="148"/>
    </location>
</feature>
<name>E4YJW1_OIKDI</name>
<feature type="disulfide bond" evidence="14">
    <location>
        <begin position="285"/>
        <end position="322"/>
    </location>
</feature>
<feature type="binding site" evidence="13 15">
    <location>
        <position position="106"/>
    </location>
    <ligand>
        <name>Zn(2+)</name>
        <dbReference type="ChEBI" id="CHEBI:29105"/>
        <note>catalytic</note>
    </ligand>
</feature>
<protein>
    <recommendedName>
        <fullName evidence="16">Peptidase M12B domain-containing protein</fullName>
    </recommendedName>
</protein>
<dbReference type="Pfam" id="PF00090">
    <property type="entry name" value="TSP_1"/>
    <property type="match status" value="1"/>
</dbReference>
<feature type="binding site" evidence="13">
    <location>
        <position position="164"/>
    </location>
    <ligand>
        <name>Ca(2+)</name>
        <dbReference type="ChEBI" id="CHEBI:29108"/>
        <label>1</label>
    </ligand>
</feature>
<dbReference type="InterPro" id="IPR006586">
    <property type="entry name" value="ADAM_Cys-rich"/>
</dbReference>
<dbReference type="GO" id="GO:0004222">
    <property type="term" value="F:metalloendopeptidase activity"/>
    <property type="evidence" value="ECO:0007669"/>
    <property type="project" value="InterPro"/>
</dbReference>
<dbReference type="GO" id="GO:0006508">
    <property type="term" value="P:proteolysis"/>
    <property type="evidence" value="ECO:0007669"/>
    <property type="project" value="UniProtKB-KW"/>
</dbReference>
<dbReference type="SMART" id="SM00608">
    <property type="entry name" value="ACR"/>
    <property type="match status" value="1"/>
</dbReference>
<dbReference type="FunFam" id="2.20.100.10:FF:000007">
    <property type="entry name" value="Thrombospondin 1"/>
    <property type="match status" value="1"/>
</dbReference>
<evidence type="ECO:0000259" key="16">
    <source>
        <dbReference type="PROSITE" id="PS50215"/>
    </source>
</evidence>
<dbReference type="SUPFAM" id="SSF55486">
    <property type="entry name" value="Metalloproteases ('zincins'), catalytic domain"/>
    <property type="match status" value="1"/>
</dbReference>
<dbReference type="AlphaFoldDB" id="E4YJW1"/>
<dbReference type="SMART" id="SM00209">
    <property type="entry name" value="TSP1"/>
    <property type="match status" value="3"/>
</dbReference>
<dbReference type="Gene3D" id="3.40.390.10">
    <property type="entry name" value="Collagenase (Catalytic Domain)"/>
    <property type="match status" value="1"/>
</dbReference>
<dbReference type="Pfam" id="PF19030">
    <property type="entry name" value="TSP1_ADAMTS"/>
    <property type="match status" value="3"/>
</dbReference>
<dbReference type="PANTHER" id="PTHR13723">
    <property type="entry name" value="ADAMTS A DISINTEGRIN AND METALLOPROTEASE WITH THROMBOSPONDIN MOTIFS PROTEASE"/>
    <property type="match status" value="1"/>
</dbReference>
<feature type="disulfide bond" evidence="14">
    <location>
        <begin position="216"/>
        <end position="251"/>
    </location>
</feature>
<keyword evidence="10 14" id="KW-1015">Disulfide bond</keyword>
<evidence type="ECO:0000256" key="12">
    <source>
        <dbReference type="PIRSR" id="PIRSR613273-1"/>
    </source>
</evidence>
<dbReference type="InterPro" id="IPR000884">
    <property type="entry name" value="TSP1_rpt"/>
</dbReference>
<dbReference type="PANTHER" id="PTHR13723:SF305">
    <property type="entry name" value="PROTEIN MADD-4"/>
    <property type="match status" value="1"/>
</dbReference>
<feature type="disulfide bond" evidence="14">
    <location>
        <begin position="300"/>
        <end position="312"/>
    </location>
</feature>
<feature type="non-terminal residue" evidence="17">
    <location>
        <position position="680"/>
    </location>
</feature>
<dbReference type="InterPro" id="IPR036383">
    <property type="entry name" value="TSP1_rpt_sf"/>
</dbReference>
<organism evidence="17">
    <name type="scientific">Oikopleura dioica</name>
    <name type="common">Tunicate</name>
    <dbReference type="NCBI Taxonomy" id="34765"/>
    <lineage>
        <taxon>Eukaryota</taxon>
        <taxon>Metazoa</taxon>
        <taxon>Chordata</taxon>
        <taxon>Tunicata</taxon>
        <taxon>Appendicularia</taxon>
        <taxon>Copelata</taxon>
        <taxon>Oikopleuridae</taxon>
        <taxon>Oikopleura</taxon>
    </lineage>
</organism>
<feature type="disulfide bond" evidence="14">
    <location>
        <begin position="199"/>
        <end position="221"/>
    </location>
</feature>
<dbReference type="Gene3D" id="3.40.1620.60">
    <property type="match status" value="1"/>
</dbReference>
<dbReference type="PROSITE" id="PS50092">
    <property type="entry name" value="TSP1"/>
    <property type="match status" value="3"/>
</dbReference>
<evidence type="ECO:0000313" key="17">
    <source>
        <dbReference type="EMBL" id="CBY35772.1"/>
    </source>
</evidence>
<dbReference type="GO" id="GO:0031012">
    <property type="term" value="C:extracellular matrix"/>
    <property type="evidence" value="ECO:0007669"/>
    <property type="project" value="TreeGrafter"/>
</dbReference>
<keyword evidence="8 13" id="KW-0862">Zinc</keyword>
<accession>E4YJW1</accession>
<evidence type="ECO:0000256" key="1">
    <source>
        <dbReference type="ARBA" id="ARBA00004613"/>
    </source>
</evidence>
<feature type="active site" evidence="12 15">
    <location>
        <position position="103"/>
    </location>
</feature>
<dbReference type="PRINTS" id="PR01857">
    <property type="entry name" value="ADAMTSFAMILY"/>
</dbReference>
<dbReference type="InterPro" id="IPR013273">
    <property type="entry name" value="ADAMTS/ADAMTS-like"/>
</dbReference>
<comment type="cofactor">
    <cofactor evidence="13">
        <name>Zn(2+)</name>
        <dbReference type="ChEBI" id="CHEBI:29105"/>
    </cofactor>
    <text evidence="13">Binds 1 zinc ion per subunit.</text>
</comment>
<evidence type="ECO:0000256" key="10">
    <source>
        <dbReference type="ARBA" id="ARBA00023157"/>
    </source>
</evidence>
<dbReference type="Pfam" id="PF19236">
    <property type="entry name" value="ADAMTS_CR_3"/>
    <property type="match status" value="1"/>
</dbReference>
<keyword evidence="13" id="KW-0106">Calcium</keyword>
<evidence type="ECO:0000256" key="8">
    <source>
        <dbReference type="ARBA" id="ARBA00022833"/>
    </source>
</evidence>
<evidence type="ECO:0000256" key="14">
    <source>
        <dbReference type="PIRSR" id="PIRSR613273-3"/>
    </source>
</evidence>
<dbReference type="FunFam" id="2.20.100.10:FF:000005">
    <property type="entry name" value="ADAM metallopeptidase with thrombospondin type 1 motif 9"/>
    <property type="match status" value="1"/>
</dbReference>
<keyword evidence="6" id="KW-0677">Repeat</keyword>
<feature type="domain" description="Peptidase M12B" evidence="16">
    <location>
        <begin position="31"/>
        <end position="169"/>
    </location>
</feature>
<dbReference type="InterPro" id="IPR024079">
    <property type="entry name" value="MetalloPept_cat_dom_sf"/>
</dbReference>
<keyword evidence="3" id="KW-0645">Protease</keyword>
<feature type="binding site" evidence="13 15">
    <location>
        <position position="102"/>
    </location>
    <ligand>
        <name>Zn(2+)</name>
        <dbReference type="ChEBI" id="CHEBI:29105"/>
        <note>catalytic</note>
    </ligand>
</feature>
<keyword evidence="7" id="KW-0378">Hydrolase</keyword>
<dbReference type="EMBL" id="FN654674">
    <property type="protein sequence ID" value="CBY35772.1"/>
    <property type="molecule type" value="Genomic_DNA"/>
</dbReference>
<evidence type="ECO:0000256" key="13">
    <source>
        <dbReference type="PIRSR" id="PIRSR613273-2"/>
    </source>
</evidence>
<dbReference type="GO" id="GO:0030198">
    <property type="term" value="P:extracellular matrix organization"/>
    <property type="evidence" value="ECO:0007669"/>
    <property type="project" value="InterPro"/>
</dbReference>
<dbReference type="GO" id="GO:0046872">
    <property type="term" value="F:metal ion binding"/>
    <property type="evidence" value="ECO:0007669"/>
    <property type="project" value="UniProtKB-KW"/>
</dbReference>
<evidence type="ECO:0000256" key="15">
    <source>
        <dbReference type="PROSITE-ProRule" id="PRU00276"/>
    </source>
</evidence>
<evidence type="ECO:0000256" key="11">
    <source>
        <dbReference type="ARBA" id="ARBA00023180"/>
    </source>
</evidence>
<comment type="caution">
    <text evidence="15">Lacks conserved residue(s) required for the propagation of feature annotation.</text>
</comment>